<accession>A0AAV2PM72</accession>
<gene>
    <name evidence="1" type="ORF">MNOR_LOCUS2211</name>
</gene>
<proteinExistence type="predicted"/>
<reference evidence="1 2" key="1">
    <citation type="submission" date="2024-05" db="EMBL/GenBank/DDBJ databases">
        <authorList>
            <person name="Wallberg A."/>
        </authorList>
    </citation>
    <scope>NUCLEOTIDE SEQUENCE [LARGE SCALE GENOMIC DNA]</scope>
</reference>
<comment type="caution">
    <text evidence="1">The sequence shown here is derived from an EMBL/GenBank/DDBJ whole genome shotgun (WGS) entry which is preliminary data.</text>
</comment>
<dbReference type="EMBL" id="CAXKWB010000651">
    <property type="protein sequence ID" value="CAL4061570.1"/>
    <property type="molecule type" value="Genomic_DNA"/>
</dbReference>
<evidence type="ECO:0000313" key="2">
    <source>
        <dbReference type="Proteomes" id="UP001497623"/>
    </source>
</evidence>
<dbReference type="Proteomes" id="UP001497623">
    <property type="component" value="Unassembled WGS sequence"/>
</dbReference>
<organism evidence="1 2">
    <name type="scientific">Meganyctiphanes norvegica</name>
    <name type="common">Northern krill</name>
    <name type="synonym">Thysanopoda norvegica</name>
    <dbReference type="NCBI Taxonomy" id="48144"/>
    <lineage>
        <taxon>Eukaryota</taxon>
        <taxon>Metazoa</taxon>
        <taxon>Ecdysozoa</taxon>
        <taxon>Arthropoda</taxon>
        <taxon>Crustacea</taxon>
        <taxon>Multicrustacea</taxon>
        <taxon>Malacostraca</taxon>
        <taxon>Eumalacostraca</taxon>
        <taxon>Eucarida</taxon>
        <taxon>Euphausiacea</taxon>
        <taxon>Euphausiidae</taxon>
        <taxon>Meganyctiphanes</taxon>
    </lineage>
</organism>
<sequence>MGDPLHGHDVLHPHDVLQSPCGHGGLVHCGALLVHGAHQQMMGALLQLMDALLHDVVHLYDLLLLEVHGYHHALHPQSELQIDLHPVPETAVGQHKIHGHSCPWPLGHFYSAPAEGQVPLQQAQGSWHQLLLHLLHLPEDPCD</sequence>
<keyword evidence="2" id="KW-1185">Reference proteome</keyword>
<name>A0AAV2PM72_MEGNR</name>
<evidence type="ECO:0000313" key="1">
    <source>
        <dbReference type="EMBL" id="CAL4061570.1"/>
    </source>
</evidence>
<dbReference type="AlphaFoldDB" id="A0AAV2PM72"/>
<protein>
    <submittedName>
        <fullName evidence="1">Uncharacterized protein</fullName>
    </submittedName>
</protein>